<feature type="compositionally biased region" description="Basic and acidic residues" evidence="2">
    <location>
        <begin position="69"/>
        <end position="85"/>
    </location>
</feature>
<dbReference type="InterPro" id="IPR050922">
    <property type="entry name" value="LytR/CpsA/Psr_CW_biosynth"/>
</dbReference>
<sequence length="447" mass="48240">MRGDEGQGGRYRDSYGDDIARDRHGRPILDRYGRPVRRRPSTARPGTRRPRTADPDGNPLPPISKSARPRAEERPRVQPPRERPRQVFPEQPAAAAPPLYTQQYPAAPAQGYQPRYQAPAAPPPQAAPPVSPQVAPPPPPAPRRRRRARRGGCFRPVRNVLILLLVVVLGTGIWADSKLTRVDAFPDTPIASTSGSNWLLVGSDSRQGLTEEDIARLGTGGDIGTGRTDTIMLLHIPTVGKAKLVSIPRDSYVAIPGYGMDKINASFAYGGPKLLAATVEQATGIHIDHYAEIGMGGLAHVVDAVGGVELCPDQPIDDPLANLNVQAGCQKMDGPTALGYVRTRATAQGDLDRVQRQREFFSAIVATATQPSTLLNPFRFFPLINGAVGSFTVGEGDHVWHLARLALAMKSGVETETVPVGGFANYDVGSVVLWDEVQAPALWDSMR</sequence>
<feature type="region of interest" description="Disordered" evidence="2">
    <location>
        <begin position="113"/>
        <end position="150"/>
    </location>
</feature>
<dbReference type="OrthoDB" id="9782542at2"/>
<feature type="compositionally biased region" description="Basic and acidic residues" evidence="2">
    <location>
        <begin position="1"/>
        <end position="33"/>
    </location>
</feature>
<dbReference type="Pfam" id="PF03816">
    <property type="entry name" value="LytR_cpsA_psr"/>
    <property type="match status" value="1"/>
</dbReference>
<keyword evidence="6" id="KW-1185">Reference proteome</keyword>
<feature type="domain" description="Cell envelope-related transcriptional attenuator" evidence="4">
    <location>
        <begin position="227"/>
        <end position="368"/>
    </location>
</feature>
<evidence type="ECO:0000256" key="3">
    <source>
        <dbReference type="SAM" id="Phobius"/>
    </source>
</evidence>
<gene>
    <name evidence="5" type="ORF">SAMN05660282_01968</name>
</gene>
<dbReference type="PANTHER" id="PTHR33392:SF6">
    <property type="entry name" value="POLYISOPRENYL-TEICHOIC ACID--PEPTIDOGLYCAN TEICHOIC ACID TRANSFERASE TAGU"/>
    <property type="match status" value="1"/>
</dbReference>
<keyword evidence="3" id="KW-0812">Transmembrane</keyword>
<evidence type="ECO:0000259" key="4">
    <source>
        <dbReference type="Pfam" id="PF03816"/>
    </source>
</evidence>
<dbReference type="RefSeq" id="WP_092286873.1">
    <property type="nucleotide sequence ID" value="NZ_FOPJ01000015.1"/>
</dbReference>
<keyword evidence="3" id="KW-0472">Membrane</keyword>
<evidence type="ECO:0000256" key="2">
    <source>
        <dbReference type="SAM" id="MobiDB-lite"/>
    </source>
</evidence>
<dbReference type="AlphaFoldDB" id="A0A1I2UU36"/>
<evidence type="ECO:0000256" key="1">
    <source>
        <dbReference type="ARBA" id="ARBA00006068"/>
    </source>
</evidence>
<reference evidence="5 6" key="1">
    <citation type="submission" date="2016-10" db="EMBL/GenBank/DDBJ databases">
        <authorList>
            <person name="de Groot N.N."/>
        </authorList>
    </citation>
    <scope>NUCLEOTIDE SEQUENCE [LARGE SCALE GENOMIC DNA]</scope>
    <source>
        <strain>J11</strain>
        <strain evidence="6">PG 39</strain>
    </source>
</reference>
<dbReference type="InterPro" id="IPR004474">
    <property type="entry name" value="LytR_CpsA_psr"/>
</dbReference>
<dbReference type="Gene3D" id="3.40.630.190">
    <property type="entry name" value="LCP protein"/>
    <property type="match status" value="1"/>
</dbReference>
<dbReference type="NCBIfam" id="TIGR00350">
    <property type="entry name" value="lytR_cpsA_psr"/>
    <property type="match status" value="1"/>
</dbReference>
<organism evidence="5 6">
    <name type="scientific">Corynebacterium spheniscorum</name>
    <dbReference type="NCBI Taxonomy" id="185761"/>
    <lineage>
        <taxon>Bacteria</taxon>
        <taxon>Bacillati</taxon>
        <taxon>Actinomycetota</taxon>
        <taxon>Actinomycetes</taxon>
        <taxon>Mycobacteriales</taxon>
        <taxon>Corynebacteriaceae</taxon>
        <taxon>Corynebacterium</taxon>
    </lineage>
</organism>
<feature type="compositionally biased region" description="Basic residues" evidence="2">
    <location>
        <begin position="34"/>
        <end position="50"/>
    </location>
</feature>
<protein>
    <submittedName>
        <fullName evidence="5">Transcriptional attenuator, LytR family</fullName>
    </submittedName>
</protein>
<accession>A0A1I2UU36</accession>
<proteinExistence type="inferred from homology"/>
<dbReference type="Proteomes" id="UP000199065">
    <property type="component" value="Unassembled WGS sequence"/>
</dbReference>
<keyword evidence="3" id="KW-1133">Transmembrane helix</keyword>
<feature type="transmembrane region" description="Helical" evidence="3">
    <location>
        <begin position="153"/>
        <end position="175"/>
    </location>
</feature>
<evidence type="ECO:0000313" key="6">
    <source>
        <dbReference type="Proteomes" id="UP000199065"/>
    </source>
</evidence>
<evidence type="ECO:0000313" key="5">
    <source>
        <dbReference type="EMBL" id="SFG79267.1"/>
    </source>
</evidence>
<dbReference type="STRING" id="185761.SAMN05660282_01968"/>
<dbReference type="PANTHER" id="PTHR33392">
    <property type="entry name" value="POLYISOPRENYL-TEICHOIC ACID--PEPTIDOGLYCAN TEICHOIC ACID TRANSFERASE TAGU"/>
    <property type="match status" value="1"/>
</dbReference>
<comment type="similarity">
    <text evidence="1">Belongs to the LytR/CpsA/Psr (LCP) family.</text>
</comment>
<dbReference type="EMBL" id="FOPJ01000015">
    <property type="protein sequence ID" value="SFG79267.1"/>
    <property type="molecule type" value="Genomic_DNA"/>
</dbReference>
<name>A0A1I2UU36_9CORY</name>
<feature type="compositionally biased region" description="Pro residues" evidence="2">
    <location>
        <begin position="120"/>
        <end position="141"/>
    </location>
</feature>
<feature type="region of interest" description="Disordered" evidence="2">
    <location>
        <begin position="1"/>
        <end position="91"/>
    </location>
</feature>